<keyword evidence="2" id="KW-1185">Reference proteome</keyword>
<evidence type="ECO:0000313" key="1">
    <source>
        <dbReference type="EMBL" id="KAJ8115706.1"/>
    </source>
</evidence>
<proteinExistence type="predicted"/>
<comment type="caution">
    <text evidence="1">The sequence shown here is derived from an EMBL/GenBank/DDBJ whole genome shotgun (WGS) entry which is preliminary data.</text>
</comment>
<reference evidence="1" key="1">
    <citation type="submission" date="2022-11" db="EMBL/GenBank/DDBJ databases">
        <title>Genome Sequence of Boeremia exigua.</title>
        <authorList>
            <person name="Buettner E."/>
        </authorList>
    </citation>
    <scope>NUCLEOTIDE SEQUENCE</scope>
    <source>
        <strain evidence="1">CU02</strain>
    </source>
</reference>
<sequence length="493" mass="54846">MPSSTNKSTFPNHRTLSTLRHSSKQPDRTMSMTDAFLDLPVLFRRLANGIFKEEEPQQQVPEPDVPTPESEPGIHTPESEPDVQTPESKPNVQTPEFDSDVDEEVAPAILRPHNDPYVLVLIDCHSHAFTDDVVQQIQNRAESRKLRRQFQMAFRTYFSGDDVLFVQRCRLVVRAFTTLAAAGDTNSISAEFAARFSSVDPFFDMITVLDSEILEDKITEAFDVAVRDPNCKRLLVAAWQRPAYIRMLGTATDKVTVIEGASMRDGYEHVPLPAPMEAFPKLFKKPRQSEVFTWGPCFEDVGEDIAISEHPESGVAKTGITGAFGAADHPVSVLFGDEDDDQVQNDGPLLAPNDAPLLTPNDAAPVLIPINKNHERVDANVRVPSKKVYAEFYEVYPMGSKQPCRRHHLTSDCPFGVNCKFDHSDLSLVALEVLRCKARRVACRDGSSCRRSDCIYGHSCRSKECVATDSPGCSLRCFHEIDPTIAEWVPGSG</sequence>
<protein>
    <submittedName>
        <fullName evidence="1">Uncharacterized protein</fullName>
    </submittedName>
</protein>
<dbReference type="EMBL" id="JAPHNI010000126">
    <property type="protein sequence ID" value="KAJ8115706.1"/>
    <property type="molecule type" value="Genomic_DNA"/>
</dbReference>
<gene>
    <name evidence="1" type="ORF">OPT61_g2701</name>
</gene>
<name>A0ACC2IKQ5_9PLEO</name>
<evidence type="ECO:0000313" key="2">
    <source>
        <dbReference type="Proteomes" id="UP001153331"/>
    </source>
</evidence>
<accession>A0ACC2IKQ5</accession>
<dbReference type="Proteomes" id="UP001153331">
    <property type="component" value="Unassembled WGS sequence"/>
</dbReference>
<organism evidence="1 2">
    <name type="scientific">Boeremia exigua</name>
    <dbReference type="NCBI Taxonomy" id="749465"/>
    <lineage>
        <taxon>Eukaryota</taxon>
        <taxon>Fungi</taxon>
        <taxon>Dikarya</taxon>
        <taxon>Ascomycota</taxon>
        <taxon>Pezizomycotina</taxon>
        <taxon>Dothideomycetes</taxon>
        <taxon>Pleosporomycetidae</taxon>
        <taxon>Pleosporales</taxon>
        <taxon>Pleosporineae</taxon>
        <taxon>Didymellaceae</taxon>
        <taxon>Boeremia</taxon>
    </lineage>
</organism>